<dbReference type="Proteomes" id="UP001140094">
    <property type="component" value="Unassembled WGS sequence"/>
</dbReference>
<dbReference type="GO" id="GO:0003677">
    <property type="term" value="F:DNA binding"/>
    <property type="evidence" value="ECO:0007669"/>
    <property type="project" value="UniProtKB-UniRule"/>
</dbReference>
<comment type="caution">
    <text evidence="4">The sequence shown here is derived from an EMBL/GenBank/DDBJ whole genome shotgun (WGS) entry which is preliminary data.</text>
</comment>
<dbReference type="PROSITE" id="PS50118">
    <property type="entry name" value="HMG_BOX_2"/>
    <property type="match status" value="1"/>
</dbReference>
<feature type="DNA-binding region" description="HMG box" evidence="1">
    <location>
        <begin position="165"/>
        <end position="233"/>
    </location>
</feature>
<accession>A0A9W8LRW4</accession>
<dbReference type="OrthoDB" id="6247875at2759"/>
<evidence type="ECO:0000259" key="3">
    <source>
        <dbReference type="PROSITE" id="PS50118"/>
    </source>
</evidence>
<dbReference type="EMBL" id="JANBUO010001282">
    <property type="protein sequence ID" value="KAJ2798945.1"/>
    <property type="molecule type" value="Genomic_DNA"/>
</dbReference>
<evidence type="ECO:0000256" key="2">
    <source>
        <dbReference type="SAM" id="MobiDB-lite"/>
    </source>
</evidence>
<reference evidence="4" key="1">
    <citation type="submission" date="2022-07" db="EMBL/GenBank/DDBJ databases">
        <title>Phylogenomic reconstructions and comparative analyses of Kickxellomycotina fungi.</title>
        <authorList>
            <person name="Reynolds N.K."/>
            <person name="Stajich J.E."/>
            <person name="Barry K."/>
            <person name="Grigoriev I.V."/>
            <person name="Crous P."/>
            <person name="Smith M.E."/>
        </authorList>
    </citation>
    <scope>NUCLEOTIDE SEQUENCE</scope>
    <source>
        <strain evidence="4">NRRL 1565</strain>
    </source>
</reference>
<dbReference type="SUPFAM" id="SSF47095">
    <property type="entry name" value="HMG-box"/>
    <property type="match status" value="1"/>
</dbReference>
<sequence length="532" mass="56808">MADHALSLHATDQNVEHVGLSLACSDASSCRPAAAAYPMTPSASTQGGSNRDSPQLAASFGVAHINVTQPPSSDTTTLDALSSSDSFYSSNAPSDSGTAYEITPETGIMEKNVRQFCSADGASFIEHVPGHCLVFIPNTINVDFVLRELRKIRQPKPRAKPKEKSLKPTNAFIKYRNHKILELKGTQPEISQTEISRMAGEGWKNEPEEVKMFFRNKYLEEKRIYDMNKAKRARTESDAGSDSGAMSDTSSRFSPHDLPLPSQPPSSQIANGLDLGLSLGLGANPAGFFPGRRRSHTLPPGGFARSGAKRRISQELRKHLANKSSTAYLAASNANPLAAGGNGLINPFQQQQQQQQQQQYSFDFNFASPQMDTSAAAPPPPQAGADSNTPYMSCEVSPFAMPLNPSFPIADFTTPAPSQPHHSHHTRSLTSISNPLSIDSTAYSSCGESIDAFTSAGGLDNSSDVTSVPSSLPMLNTSNLDAFATNMPVSGFNSGYMSADAPTLVAGANPWPLQQSYTLFPDVSGNSAASTQ</sequence>
<keyword evidence="1" id="KW-0539">Nucleus</keyword>
<feature type="region of interest" description="Disordered" evidence="2">
    <location>
        <begin position="369"/>
        <end position="390"/>
    </location>
</feature>
<evidence type="ECO:0000313" key="4">
    <source>
        <dbReference type="EMBL" id="KAJ2798945.1"/>
    </source>
</evidence>
<feature type="compositionally biased region" description="Low complexity" evidence="2">
    <location>
        <begin position="238"/>
        <end position="251"/>
    </location>
</feature>
<evidence type="ECO:0000313" key="5">
    <source>
        <dbReference type="Proteomes" id="UP001140094"/>
    </source>
</evidence>
<dbReference type="Pfam" id="PF00505">
    <property type="entry name" value="HMG_box"/>
    <property type="match status" value="1"/>
</dbReference>
<dbReference type="InterPro" id="IPR009071">
    <property type="entry name" value="HMG_box_dom"/>
</dbReference>
<feature type="region of interest" description="Disordered" evidence="2">
    <location>
        <begin position="288"/>
        <end position="309"/>
    </location>
</feature>
<dbReference type="GO" id="GO:0005634">
    <property type="term" value="C:nucleus"/>
    <property type="evidence" value="ECO:0007669"/>
    <property type="project" value="UniProtKB-UniRule"/>
</dbReference>
<dbReference type="AlphaFoldDB" id="A0A9W8LRW4"/>
<dbReference type="Gene3D" id="1.10.30.10">
    <property type="entry name" value="High mobility group box domain"/>
    <property type="match status" value="1"/>
</dbReference>
<protein>
    <recommendedName>
        <fullName evidence="3">HMG box domain-containing protein</fullName>
    </recommendedName>
</protein>
<feature type="region of interest" description="Disordered" evidence="2">
    <location>
        <begin position="230"/>
        <end position="271"/>
    </location>
</feature>
<feature type="domain" description="HMG box" evidence="3">
    <location>
        <begin position="165"/>
        <end position="233"/>
    </location>
</feature>
<evidence type="ECO:0000256" key="1">
    <source>
        <dbReference type="PROSITE-ProRule" id="PRU00267"/>
    </source>
</evidence>
<organism evidence="4 5">
    <name type="scientific">Coemansia guatemalensis</name>
    <dbReference type="NCBI Taxonomy" id="2761395"/>
    <lineage>
        <taxon>Eukaryota</taxon>
        <taxon>Fungi</taxon>
        <taxon>Fungi incertae sedis</taxon>
        <taxon>Zoopagomycota</taxon>
        <taxon>Kickxellomycotina</taxon>
        <taxon>Kickxellomycetes</taxon>
        <taxon>Kickxellales</taxon>
        <taxon>Kickxellaceae</taxon>
        <taxon>Coemansia</taxon>
    </lineage>
</organism>
<dbReference type="InterPro" id="IPR036910">
    <property type="entry name" value="HMG_box_dom_sf"/>
</dbReference>
<dbReference type="SMART" id="SM00398">
    <property type="entry name" value="HMG"/>
    <property type="match status" value="1"/>
</dbReference>
<keyword evidence="1" id="KW-0238">DNA-binding</keyword>
<keyword evidence="5" id="KW-1185">Reference proteome</keyword>
<name>A0A9W8LRW4_9FUNG</name>
<proteinExistence type="predicted"/>
<gene>
    <name evidence="4" type="ORF">H4R20_004631</name>
</gene>